<dbReference type="Proteomes" id="UP001596282">
    <property type="component" value="Unassembled WGS sequence"/>
</dbReference>
<evidence type="ECO:0000313" key="2">
    <source>
        <dbReference type="EMBL" id="MFC6179745.1"/>
    </source>
</evidence>
<evidence type="ECO:0000259" key="1">
    <source>
        <dbReference type="Pfam" id="PF13612"/>
    </source>
</evidence>
<feature type="domain" description="Transposase DDE" evidence="1">
    <location>
        <begin position="54"/>
        <end position="198"/>
    </location>
</feature>
<protein>
    <submittedName>
        <fullName evidence="2">IS982 family transposase</fullName>
    </submittedName>
</protein>
<gene>
    <name evidence="2" type="ORF">ACFP5Y_00550</name>
</gene>
<accession>A0ABW1RW56</accession>
<dbReference type="Pfam" id="PF13612">
    <property type="entry name" value="DDE_Tnp_1_3"/>
    <property type="match status" value="1"/>
</dbReference>
<dbReference type="EMBL" id="JBHSSC010000004">
    <property type="protein sequence ID" value="MFC6179745.1"/>
    <property type="molecule type" value="Genomic_DNA"/>
</dbReference>
<sequence length="226" mass="26506">MTTQTRFYHYLVNNIFPIDRFPERSRFNRLCRQAWISIQFIRVCLTKTCMPKIGFTIIDSLPMPLCKPVRNLRAKALKSQANIGYNTTKKMNYYGFKGSFEVGNNGIVLAYVITKASLHDIKIVDTLMDEYPSPKVLADVGYLSQALKDELKKRLIYLWTPIRKNMKQPVTDQRLMNRLRRKIETTFSQLNELFNIEEFHVWSSTGFQSRLEQCLLVRNLRILGIN</sequence>
<proteinExistence type="predicted"/>
<comment type="caution">
    <text evidence="2">The sequence shown here is derived from an EMBL/GenBank/DDBJ whole genome shotgun (WGS) entry which is preliminary data.</text>
</comment>
<organism evidence="2 3">
    <name type="scientific">Lactiplantibacillus daowaiensis</name>
    <dbReference type="NCBI Taxonomy" id="2559918"/>
    <lineage>
        <taxon>Bacteria</taxon>
        <taxon>Bacillati</taxon>
        <taxon>Bacillota</taxon>
        <taxon>Bacilli</taxon>
        <taxon>Lactobacillales</taxon>
        <taxon>Lactobacillaceae</taxon>
        <taxon>Lactiplantibacillus</taxon>
    </lineage>
</organism>
<name>A0ABW1RW56_9LACO</name>
<reference evidence="3" key="1">
    <citation type="journal article" date="2019" name="Int. J. Syst. Evol. Microbiol.">
        <title>The Global Catalogue of Microorganisms (GCM) 10K type strain sequencing project: providing services to taxonomists for standard genome sequencing and annotation.</title>
        <authorList>
            <consortium name="The Broad Institute Genomics Platform"/>
            <consortium name="The Broad Institute Genome Sequencing Center for Infectious Disease"/>
            <person name="Wu L."/>
            <person name="Ma J."/>
        </authorList>
    </citation>
    <scope>NUCLEOTIDE SEQUENCE [LARGE SCALE GENOMIC DNA]</scope>
    <source>
        <strain evidence="3">CCM 8933</strain>
    </source>
</reference>
<dbReference type="NCBIfam" id="NF033520">
    <property type="entry name" value="transpos_IS982"/>
    <property type="match status" value="1"/>
</dbReference>
<evidence type="ECO:0000313" key="3">
    <source>
        <dbReference type="Proteomes" id="UP001596282"/>
    </source>
</evidence>
<dbReference type="InterPro" id="IPR025668">
    <property type="entry name" value="Tnp_DDE_dom"/>
</dbReference>
<keyword evidence="3" id="KW-1185">Reference proteome</keyword>
<dbReference type="RefSeq" id="WP_223876626.1">
    <property type="nucleotide sequence ID" value="NZ_JBHSSC010000004.1"/>
</dbReference>